<dbReference type="OrthoDB" id="9803476at2"/>
<dbReference type="STRING" id="1121025.SAMN02745249_01514"/>
<dbReference type="Gene3D" id="3.30.530.20">
    <property type="match status" value="1"/>
</dbReference>
<dbReference type="SUPFAM" id="SSF55961">
    <property type="entry name" value="Bet v1-like"/>
    <property type="match status" value="1"/>
</dbReference>
<dbReference type="EMBL" id="FQUF01000023">
    <property type="protein sequence ID" value="SHE96337.1"/>
    <property type="molecule type" value="Genomic_DNA"/>
</dbReference>
<reference evidence="1 2" key="1">
    <citation type="submission" date="2016-11" db="EMBL/GenBank/DDBJ databases">
        <authorList>
            <person name="Jaros S."/>
            <person name="Januszkiewicz K."/>
            <person name="Wedrychowicz H."/>
        </authorList>
    </citation>
    <scope>NUCLEOTIDE SEQUENCE [LARGE SCALE GENOMIC DNA]</scope>
    <source>
        <strain evidence="1 2">DSM 15692</strain>
    </source>
</reference>
<dbReference type="RefSeq" id="WP_073298258.1">
    <property type="nucleotide sequence ID" value="NZ_FQUF01000023.1"/>
</dbReference>
<dbReference type="Proteomes" id="UP000184128">
    <property type="component" value="Unassembled WGS sequence"/>
</dbReference>
<dbReference type="AlphaFoldDB" id="A0A1M4XRZ3"/>
<gene>
    <name evidence="1" type="ORF">SAMN02745249_01514</name>
</gene>
<protein>
    <recommendedName>
        <fullName evidence="3">Activator of Hsp90 ATPase homolog 1-like protein</fullName>
    </recommendedName>
</protein>
<accession>A0A1M4XRZ3</accession>
<dbReference type="InterPro" id="IPR023393">
    <property type="entry name" value="START-like_dom_sf"/>
</dbReference>
<sequence length="159" mass="18217">MMERNYSKDTKNAYQTLSTTIQANKEEVFFHLATTEGISSWFPQLSITKEKDAAFVLFDMGEDTFEKMSLVDYKTDDYIAFEWAAGKVEFQLEEVSEGTQLILKETLPLSFSAIPEDFTGWDVQMKNIKQVLETGTVGKVDPSEIKKVKETIKKNLFED</sequence>
<keyword evidence="2" id="KW-1185">Reference proteome</keyword>
<evidence type="ECO:0008006" key="3">
    <source>
        <dbReference type="Google" id="ProtNLM"/>
    </source>
</evidence>
<organism evidence="1 2">
    <name type="scientific">Atopostipes suicloacalis DSM 15692</name>
    <dbReference type="NCBI Taxonomy" id="1121025"/>
    <lineage>
        <taxon>Bacteria</taxon>
        <taxon>Bacillati</taxon>
        <taxon>Bacillota</taxon>
        <taxon>Bacilli</taxon>
        <taxon>Lactobacillales</taxon>
        <taxon>Carnobacteriaceae</taxon>
        <taxon>Atopostipes</taxon>
    </lineage>
</organism>
<evidence type="ECO:0000313" key="1">
    <source>
        <dbReference type="EMBL" id="SHE96337.1"/>
    </source>
</evidence>
<evidence type="ECO:0000313" key="2">
    <source>
        <dbReference type="Proteomes" id="UP000184128"/>
    </source>
</evidence>
<name>A0A1M4XRZ3_9LACT</name>
<proteinExistence type="predicted"/>